<dbReference type="NCBIfam" id="TIGR02937">
    <property type="entry name" value="sigma70-ECF"/>
    <property type="match status" value="1"/>
</dbReference>
<dbReference type="Proteomes" id="UP001549098">
    <property type="component" value="Unassembled WGS sequence"/>
</dbReference>
<dbReference type="InterPro" id="IPR013325">
    <property type="entry name" value="RNA_pol_sigma_r2"/>
</dbReference>
<gene>
    <name evidence="8" type="ORF">ABID47_001447</name>
</gene>
<feature type="domain" description="RNA polymerase sigma factor 70 region 4 type 2" evidence="7">
    <location>
        <begin position="99"/>
        <end position="151"/>
    </location>
</feature>
<keyword evidence="2" id="KW-0805">Transcription regulation</keyword>
<dbReference type="SUPFAM" id="SSF88946">
    <property type="entry name" value="Sigma2 domain of RNA polymerase sigma factors"/>
    <property type="match status" value="1"/>
</dbReference>
<evidence type="ECO:0000256" key="2">
    <source>
        <dbReference type="ARBA" id="ARBA00023015"/>
    </source>
</evidence>
<dbReference type="RefSeq" id="WP_354495490.1">
    <property type="nucleotide sequence ID" value="NZ_JBEPLV010000001.1"/>
</dbReference>
<keyword evidence="4" id="KW-0238">DNA-binding</keyword>
<reference evidence="8 9" key="1">
    <citation type="submission" date="2024-06" db="EMBL/GenBank/DDBJ databases">
        <title>Genomic Encyclopedia of Type Strains, Phase IV (KMG-IV): sequencing the most valuable type-strain genomes for metagenomic binning, comparative biology and taxonomic classification.</title>
        <authorList>
            <person name="Goeker M."/>
        </authorList>
    </citation>
    <scope>NUCLEOTIDE SEQUENCE [LARGE SCALE GENOMIC DNA]</scope>
    <source>
        <strain evidence="8 9">DSM 17253</strain>
    </source>
</reference>
<dbReference type="Gene3D" id="1.10.10.10">
    <property type="entry name" value="Winged helix-like DNA-binding domain superfamily/Winged helix DNA-binding domain"/>
    <property type="match status" value="1"/>
</dbReference>
<dbReference type="InterPro" id="IPR007627">
    <property type="entry name" value="RNA_pol_sigma70_r2"/>
</dbReference>
<organism evidence="8 9">
    <name type="scientific">Paenibacillus favisporus</name>
    <dbReference type="NCBI Taxonomy" id="221028"/>
    <lineage>
        <taxon>Bacteria</taxon>
        <taxon>Bacillati</taxon>
        <taxon>Bacillota</taxon>
        <taxon>Bacilli</taxon>
        <taxon>Bacillales</taxon>
        <taxon>Paenibacillaceae</taxon>
        <taxon>Paenibacillus</taxon>
    </lineage>
</organism>
<comment type="caution">
    <text evidence="8">The sequence shown here is derived from an EMBL/GenBank/DDBJ whole genome shotgun (WGS) entry which is preliminary data.</text>
</comment>
<dbReference type="InterPro" id="IPR013249">
    <property type="entry name" value="RNA_pol_sigma70_r4_t2"/>
</dbReference>
<sequence length="162" mass="19584">MDLELLYQRYVNDLYRYLFSLSNDHYLAEDMVHETFYRAYLYLESSEVDAIKPWLFKVGYRVFIDYTRKRKRLILKEKLNEQLDYRTPEKHTIDKDGLQNLLRLIRTLSDNEAQAILLCDFHQLKLIEAADILNLNLNTLKSHLIRGRRKLRETLQKERSSK</sequence>
<dbReference type="PANTHER" id="PTHR43133">
    <property type="entry name" value="RNA POLYMERASE ECF-TYPE SIGMA FACTO"/>
    <property type="match status" value="1"/>
</dbReference>
<keyword evidence="3" id="KW-0731">Sigma factor</keyword>
<dbReference type="InterPro" id="IPR039425">
    <property type="entry name" value="RNA_pol_sigma-70-like"/>
</dbReference>
<evidence type="ECO:0000313" key="9">
    <source>
        <dbReference type="Proteomes" id="UP001549098"/>
    </source>
</evidence>
<evidence type="ECO:0000259" key="6">
    <source>
        <dbReference type="Pfam" id="PF04542"/>
    </source>
</evidence>
<feature type="domain" description="RNA polymerase sigma-70 region 2" evidence="6">
    <location>
        <begin position="6"/>
        <end position="72"/>
    </location>
</feature>
<comment type="similarity">
    <text evidence="1">Belongs to the sigma-70 factor family. ECF subfamily.</text>
</comment>
<dbReference type="InterPro" id="IPR036388">
    <property type="entry name" value="WH-like_DNA-bd_sf"/>
</dbReference>
<evidence type="ECO:0000256" key="5">
    <source>
        <dbReference type="ARBA" id="ARBA00023163"/>
    </source>
</evidence>
<dbReference type="PANTHER" id="PTHR43133:SF52">
    <property type="entry name" value="ECF RNA POLYMERASE SIGMA FACTOR SIGL"/>
    <property type="match status" value="1"/>
</dbReference>
<dbReference type="Pfam" id="PF04542">
    <property type="entry name" value="Sigma70_r2"/>
    <property type="match status" value="1"/>
</dbReference>
<evidence type="ECO:0000313" key="8">
    <source>
        <dbReference type="EMBL" id="MET3544853.1"/>
    </source>
</evidence>
<evidence type="ECO:0000256" key="1">
    <source>
        <dbReference type="ARBA" id="ARBA00010641"/>
    </source>
</evidence>
<keyword evidence="9" id="KW-1185">Reference proteome</keyword>
<evidence type="ECO:0000256" key="4">
    <source>
        <dbReference type="ARBA" id="ARBA00023125"/>
    </source>
</evidence>
<keyword evidence="5" id="KW-0804">Transcription</keyword>
<dbReference type="SUPFAM" id="SSF88659">
    <property type="entry name" value="Sigma3 and sigma4 domains of RNA polymerase sigma factors"/>
    <property type="match status" value="1"/>
</dbReference>
<dbReference type="EMBL" id="JBEPLV010000001">
    <property type="protein sequence ID" value="MET3544853.1"/>
    <property type="molecule type" value="Genomic_DNA"/>
</dbReference>
<name>A0ABV2EZB6_9BACL</name>
<dbReference type="Gene3D" id="1.10.1740.10">
    <property type="match status" value="1"/>
</dbReference>
<protein>
    <submittedName>
        <fullName evidence="8">RNA polymerase sigma-70 factor (ECF subfamily)</fullName>
    </submittedName>
</protein>
<dbReference type="Pfam" id="PF08281">
    <property type="entry name" value="Sigma70_r4_2"/>
    <property type="match status" value="1"/>
</dbReference>
<proteinExistence type="inferred from homology"/>
<dbReference type="InterPro" id="IPR014284">
    <property type="entry name" value="RNA_pol_sigma-70_dom"/>
</dbReference>
<evidence type="ECO:0000256" key="3">
    <source>
        <dbReference type="ARBA" id="ARBA00023082"/>
    </source>
</evidence>
<evidence type="ECO:0000259" key="7">
    <source>
        <dbReference type="Pfam" id="PF08281"/>
    </source>
</evidence>
<dbReference type="InterPro" id="IPR013324">
    <property type="entry name" value="RNA_pol_sigma_r3/r4-like"/>
</dbReference>
<accession>A0ABV2EZB6</accession>